<evidence type="ECO:0000313" key="3">
    <source>
        <dbReference type="EMBL" id="MCK9816946.1"/>
    </source>
</evidence>
<dbReference type="Proteomes" id="UP001155163">
    <property type="component" value="Unassembled WGS sequence"/>
</dbReference>
<keyword evidence="1 2" id="KW-0732">Signal</keyword>
<dbReference type="InterPro" id="IPR009331">
    <property type="entry name" value="Oligogalacturonate-sp_porin"/>
</dbReference>
<sequence length="244" mass="27988">MNLNLHPMSRFTLPASRATGLVALLAALSSAGAGALELDYQHQYVDKDREHKDKFMIIEDLPHGFGVAFEAVTETAETHDGQPGKAYSRLTKDALKAKLKYSHKLTKTLKIKPKFTFSKGGDKKSYKTAVKFPYELTNRLSVSPGYYHKVTTYDEQGKRNKNDDSWQLGAKYKFERFSVGVAHKEVYSNELLFDNKKRNYNNKALLEFKATPHFTPYLEVADVEVDEETNERQVRYRVGVRYEF</sequence>
<evidence type="ECO:0000256" key="2">
    <source>
        <dbReference type="SAM" id="SignalP"/>
    </source>
</evidence>
<reference evidence="3 4" key="1">
    <citation type="journal article" date="2022" name="Int. J. Syst. Evol. Microbiol.">
        <title>Pseudomonas aegrilactucae sp. nov. and Pseudomonas morbosilactucae sp. nov., pathogens causing bacterial rot of lettuce in Japan.</title>
        <authorList>
            <person name="Sawada H."/>
            <person name="Fujikawa T."/>
            <person name="Satou M."/>
        </authorList>
    </citation>
    <scope>NUCLEOTIDE SEQUENCE [LARGE SCALE GENOMIC DNA]</scope>
    <source>
        <strain evidence="3 4">MAFF 302046</strain>
    </source>
</reference>
<dbReference type="InterPro" id="IPR053713">
    <property type="entry name" value="Bact_OM_Channel_sf"/>
</dbReference>
<gene>
    <name evidence="3" type="ORF">M1B35_23160</name>
</gene>
<reference evidence="3 4" key="2">
    <citation type="journal article" date="2023" name="Plant Pathol.">
        <title>Dismantling and reorganizing Pseudomonas marginalis sensu#lato.</title>
        <authorList>
            <person name="Sawada H."/>
            <person name="Fujikawa T."/>
            <person name="Satou M."/>
        </authorList>
    </citation>
    <scope>NUCLEOTIDE SEQUENCE [LARGE SCALE GENOMIC DNA]</scope>
    <source>
        <strain evidence="3 4">MAFF 302046</strain>
    </source>
</reference>
<evidence type="ECO:0000256" key="1">
    <source>
        <dbReference type="ARBA" id="ARBA00022729"/>
    </source>
</evidence>
<dbReference type="SUPFAM" id="SSF56935">
    <property type="entry name" value="Porins"/>
    <property type="match status" value="1"/>
</dbReference>
<dbReference type="PANTHER" id="PTHR38105:SF5">
    <property type="entry name" value="OUTER MEMBRANE PROTEIN"/>
    <property type="match status" value="1"/>
</dbReference>
<dbReference type="Pfam" id="PF06178">
    <property type="entry name" value="KdgM"/>
    <property type="match status" value="1"/>
</dbReference>
<accession>A0ABT0JLY5</accession>
<comment type="caution">
    <text evidence="3">The sequence shown here is derived from an EMBL/GenBank/DDBJ whole genome shotgun (WGS) entry which is preliminary data.</text>
</comment>
<dbReference type="RefSeq" id="WP_268263196.1">
    <property type="nucleotide sequence ID" value="NZ_JALQCX010000047.1"/>
</dbReference>
<dbReference type="EMBL" id="JALQCX010000047">
    <property type="protein sequence ID" value="MCK9816946.1"/>
    <property type="molecule type" value="Genomic_DNA"/>
</dbReference>
<keyword evidence="4" id="KW-1185">Reference proteome</keyword>
<feature type="signal peptide" evidence="2">
    <location>
        <begin position="1"/>
        <end position="35"/>
    </location>
</feature>
<evidence type="ECO:0000313" key="4">
    <source>
        <dbReference type="Proteomes" id="UP001155163"/>
    </source>
</evidence>
<dbReference type="Gene3D" id="2.40.160.40">
    <property type="entry name" value="monomeric porin ompg"/>
    <property type="match status" value="1"/>
</dbReference>
<protein>
    <submittedName>
        <fullName evidence="3">Oligogalacturonate-specific porin KdgM family protein</fullName>
    </submittedName>
</protein>
<feature type="chain" id="PRO_5046428309" evidence="2">
    <location>
        <begin position="36"/>
        <end position="244"/>
    </location>
</feature>
<proteinExistence type="predicted"/>
<organism evidence="3 4">
    <name type="scientific">Pseudomonas morbosilactucae</name>
    <dbReference type="NCBI Taxonomy" id="2938197"/>
    <lineage>
        <taxon>Bacteria</taxon>
        <taxon>Pseudomonadati</taxon>
        <taxon>Pseudomonadota</taxon>
        <taxon>Gammaproteobacteria</taxon>
        <taxon>Pseudomonadales</taxon>
        <taxon>Pseudomonadaceae</taxon>
        <taxon>Pseudomonas</taxon>
    </lineage>
</organism>
<name>A0ABT0JLY5_9PSED</name>
<dbReference type="PANTHER" id="PTHR38105">
    <property type="entry name" value="OUTER MEMBRANE PROTEIN-RELATED-RELATED"/>
    <property type="match status" value="1"/>
</dbReference>